<dbReference type="PANTHER" id="PTHR35369">
    <property type="entry name" value="BLR3025 PROTEIN-RELATED"/>
    <property type="match status" value="1"/>
</dbReference>
<name>A0A432ZGU2_9GAMM</name>
<keyword evidence="4" id="KW-1185">Reference proteome</keyword>
<dbReference type="AlphaFoldDB" id="A0A432ZGU2"/>
<keyword evidence="1" id="KW-0227">DNA damage</keyword>
<dbReference type="Proteomes" id="UP000288279">
    <property type="component" value="Unassembled WGS sequence"/>
</dbReference>
<dbReference type="CDD" id="cd03468">
    <property type="entry name" value="PolY_like"/>
    <property type="match status" value="1"/>
</dbReference>
<dbReference type="GO" id="GO:0006281">
    <property type="term" value="P:DNA repair"/>
    <property type="evidence" value="ECO:0007669"/>
    <property type="project" value="InterPro"/>
</dbReference>
<dbReference type="OrthoDB" id="5298951at2"/>
<proteinExistence type="predicted"/>
<evidence type="ECO:0000313" key="4">
    <source>
        <dbReference type="Proteomes" id="UP000288279"/>
    </source>
</evidence>
<gene>
    <name evidence="3" type="ORF">CWI83_09205</name>
</gene>
<dbReference type="InterPro" id="IPR043502">
    <property type="entry name" value="DNA/RNA_pol_sf"/>
</dbReference>
<dbReference type="Pfam" id="PF00817">
    <property type="entry name" value="IMS"/>
    <property type="match status" value="1"/>
</dbReference>
<evidence type="ECO:0000256" key="1">
    <source>
        <dbReference type="ARBA" id="ARBA00022763"/>
    </source>
</evidence>
<dbReference type="SUPFAM" id="SSF56672">
    <property type="entry name" value="DNA/RNA polymerases"/>
    <property type="match status" value="1"/>
</dbReference>
<dbReference type="InterPro" id="IPR050356">
    <property type="entry name" value="SulA_CellDiv_inhibitor"/>
</dbReference>
<accession>A0A432ZGU2</accession>
<organism evidence="3 4">
    <name type="scientific">Pseudidiomarina taiwanensis</name>
    <dbReference type="NCBI Taxonomy" id="337250"/>
    <lineage>
        <taxon>Bacteria</taxon>
        <taxon>Pseudomonadati</taxon>
        <taxon>Pseudomonadota</taxon>
        <taxon>Gammaproteobacteria</taxon>
        <taxon>Alteromonadales</taxon>
        <taxon>Idiomarinaceae</taxon>
        <taxon>Pseudidiomarina</taxon>
    </lineage>
</organism>
<dbReference type="PANTHER" id="PTHR35369:SF2">
    <property type="entry name" value="BLR3025 PROTEIN"/>
    <property type="match status" value="1"/>
</dbReference>
<comment type="caution">
    <text evidence="3">The sequence shown here is derived from an EMBL/GenBank/DDBJ whole genome shotgun (WGS) entry which is preliminary data.</text>
</comment>
<evidence type="ECO:0000313" key="3">
    <source>
        <dbReference type="EMBL" id="RUO76522.1"/>
    </source>
</evidence>
<dbReference type="RefSeq" id="WP_126828322.1">
    <property type="nucleotide sequence ID" value="NZ_PIQG01000004.1"/>
</dbReference>
<dbReference type="InterPro" id="IPR001126">
    <property type="entry name" value="UmuC"/>
</dbReference>
<evidence type="ECO:0000259" key="2">
    <source>
        <dbReference type="Pfam" id="PF00817"/>
    </source>
</evidence>
<dbReference type="EMBL" id="PIQG01000004">
    <property type="protein sequence ID" value="RUO76522.1"/>
    <property type="molecule type" value="Genomic_DNA"/>
</dbReference>
<reference evidence="3 4" key="1">
    <citation type="journal article" date="2011" name="Front. Microbiol.">
        <title>Genomic signatures of strain selection and enhancement in Bacillus atrophaeus var. globigii, a historical biowarfare simulant.</title>
        <authorList>
            <person name="Gibbons H.S."/>
            <person name="Broomall S.M."/>
            <person name="McNew L.A."/>
            <person name="Daligault H."/>
            <person name="Chapman C."/>
            <person name="Bruce D."/>
            <person name="Karavis M."/>
            <person name="Krepps M."/>
            <person name="McGregor P.A."/>
            <person name="Hong C."/>
            <person name="Park K.H."/>
            <person name="Akmal A."/>
            <person name="Feldman A."/>
            <person name="Lin J.S."/>
            <person name="Chang W.E."/>
            <person name="Higgs B.W."/>
            <person name="Demirev P."/>
            <person name="Lindquist J."/>
            <person name="Liem A."/>
            <person name="Fochler E."/>
            <person name="Read T.D."/>
            <person name="Tapia R."/>
            <person name="Johnson S."/>
            <person name="Bishop-Lilly K.A."/>
            <person name="Detter C."/>
            <person name="Han C."/>
            <person name="Sozhamannan S."/>
            <person name="Rosenzweig C.N."/>
            <person name="Skowronski E.W."/>
        </authorList>
    </citation>
    <scope>NUCLEOTIDE SEQUENCE [LARGE SCALE GENOMIC DNA]</scope>
    <source>
        <strain evidence="3 4">PIT1</strain>
    </source>
</reference>
<protein>
    <recommendedName>
        <fullName evidence="2">UmuC domain-containing protein</fullName>
    </recommendedName>
</protein>
<sequence length="484" mass="56211">MNAWLFLHFPHLLLDEQLAQQPADQQQLPQVLLEQQAGREPKVKQANLQALQQGVEVAMDWVMAQALVPELQTRNWVASREHQVLAALAQALYQDCAQIALYPPRGLLLEVKSLQRLYGGLEPLRARIEQRIQHQIPPLRYSLASGYSPLAAKLLAEAEQTLVTTATGPVEQALQQLPLQHSQLPAEQIQRLLDVGMQSLGSVLSHSAGALGQRFGKTMTQYLAQLRGELQQPQHYYRPPAYFYQRIDLLTEVQSWQQLLFPLKRLLQQLENFLQVRQLSTQQLLLKAYHRNHEPTQIEIGFAHPVWQQREIFQLVQLQLERQQLSHPALELSLWVRDLVSRESQKTRLFAAAKGEHQEDTQARAQLVNRLQARLGAQAVKVPQLRADLRPEKAHGLQPWQQIQQPTKPRYRSRLPRRPPWLLTEPEPIQRQQWQLQWGPERLVSGWWDDAPCHRDYYIALDPWQRQGWIFSDQQGWFLHGWFS</sequence>
<feature type="domain" description="UmuC" evidence="2">
    <location>
        <begin position="41"/>
        <end position="156"/>
    </location>
</feature>